<keyword evidence="3" id="KW-0732">Signal</keyword>
<evidence type="ECO:0000313" key="6">
    <source>
        <dbReference type="Proteomes" id="UP000187013"/>
    </source>
</evidence>
<dbReference type="Pfam" id="PF13379">
    <property type="entry name" value="NMT1_2"/>
    <property type="match status" value="1"/>
</dbReference>
<reference evidence="5 6" key="1">
    <citation type="submission" date="2016-08" db="EMBL/GenBank/DDBJ databases">
        <title>Draft genome sequence of allopolyploid Zygosaccharomyces rouxii.</title>
        <authorList>
            <person name="Watanabe J."/>
            <person name="Uehara K."/>
            <person name="Mogi Y."/>
            <person name="Tsukioka Y."/>
        </authorList>
    </citation>
    <scope>NUCLEOTIDE SEQUENCE [LARGE SCALE GENOMIC DNA]</scope>
    <source>
        <strain evidence="5 6">NBRC 110957</strain>
    </source>
</reference>
<feature type="domain" description="Ca3427-like PBP 2" evidence="4">
    <location>
        <begin position="104"/>
        <end position="202"/>
    </location>
</feature>
<evidence type="ECO:0000256" key="2">
    <source>
        <dbReference type="ARBA" id="ARBA00010742"/>
    </source>
</evidence>
<name>A0A1Q3AAR0_ZYGRO</name>
<dbReference type="PANTHER" id="PTHR30024:SF47">
    <property type="entry name" value="TAURINE-BINDING PERIPLASMIC PROTEIN"/>
    <property type="match status" value="1"/>
</dbReference>
<accession>A0A1Q3AAR0</accession>
<evidence type="ECO:0000256" key="3">
    <source>
        <dbReference type="ARBA" id="ARBA00022729"/>
    </source>
</evidence>
<organism evidence="5 6">
    <name type="scientific">Zygosaccharomyces rouxii</name>
    <dbReference type="NCBI Taxonomy" id="4956"/>
    <lineage>
        <taxon>Eukaryota</taxon>
        <taxon>Fungi</taxon>
        <taxon>Dikarya</taxon>
        <taxon>Ascomycota</taxon>
        <taxon>Saccharomycotina</taxon>
        <taxon>Saccharomycetes</taxon>
        <taxon>Saccharomycetales</taxon>
        <taxon>Saccharomycetaceae</taxon>
        <taxon>Zygosaccharomyces</taxon>
    </lineage>
</organism>
<dbReference type="AlphaFoldDB" id="A0A1Q3AAR0"/>
<protein>
    <recommendedName>
        <fullName evidence="4">Ca3427-like PBP 2 domain-containing protein</fullName>
    </recommendedName>
</protein>
<dbReference type="SUPFAM" id="SSF53850">
    <property type="entry name" value="Periplasmic binding protein-like II"/>
    <property type="match status" value="1"/>
</dbReference>
<comment type="caution">
    <text evidence="5">The sequence shown here is derived from an EMBL/GenBank/DDBJ whole genome shotgun (WGS) entry which is preliminary data.</text>
</comment>
<dbReference type="CDD" id="cd13637">
    <property type="entry name" value="PBP2_Ca3427_like"/>
    <property type="match status" value="1"/>
</dbReference>
<proteinExistence type="inferred from homology"/>
<evidence type="ECO:0000259" key="4">
    <source>
        <dbReference type="Pfam" id="PF22384"/>
    </source>
</evidence>
<dbReference type="OrthoDB" id="1363at2759"/>
<dbReference type="Gene3D" id="3.40.190.10">
    <property type="entry name" value="Periplasmic binding protein-like II"/>
    <property type="match status" value="2"/>
</dbReference>
<dbReference type="EMBL" id="BDGX01000033">
    <property type="protein sequence ID" value="GAV52700.1"/>
    <property type="molecule type" value="Genomic_DNA"/>
</dbReference>
<dbReference type="InterPro" id="IPR054364">
    <property type="entry name" value="Ca3427-like_PBP2"/>
</dbReference>
<sequence length="296" mass="33440">MQNPKIIRPRAPKTPLMKAVRLGFIPEHYSTPIHFAQTQKFFSKRGLDVELIPYPSGSGHLIQSLDKGELDAAVGLTEAFVRGIATSPAKYSIVGTYVESPLHWAVSTGAKRNELQNLKQLEGKRIGVSRIGSGSYVMSFVLALEQGFNAGRPFVDFPVCHNFEQLRKSVNDQTSEAFMWEYFTTKKYYQGENPELKMLGSIYTPWPSWVLVRQENLDPQTTRQLSESLDEGIAYFEQHPDQSTEHIKALGYSEEDAREWLKKVEFSKSCYTPLKKDVNDNVIHVLHTAGVIGDGR</sequence>
<dbReference type="GO" id="GO:0042597">
    <property type="term" value="C:periplasmic space"/>
    <property type="evidence" value="ECO:0007669"/>
    <property type="project" value="UniProtKB-SubCell"/>
</dbReference>
<evidence type="ECO:0000313" key="5">
    <source>
        <dbReference type="EMBL" id="GAV52700.1"/>
    </source>
</evidence>
<evidence type="ECO:0000256" key="1">
    <source>
        <dbReference type="ARBA" id="ARBA00004418"/>
    </source>
</evidence>
<comment type="similarity">
    <text evidence="2">Belongs to the bacterial solute-binding protein SsuA/TauA family.</text>
</comment>
<dbReference type="Proteomes" id="UP000187013">
    <property type="component" value="Unassembled WGS sequence"/>
</dbReference>
<gene>
    <name evidence="5" type="ORF">ZYGR_0AG06910</name>
</gene>
<comment type="subcellular location">
    <subcellularLocation>
        <location evidence="1">Periplasm</location>
    </subcellularLocation>
</comment>
<dbReference type="Pfam" id="PF22384">
    <property type="entry name" value="PBP2_Ca3427_like"/>
    <property type="match status" value="1"/>
</dbReference>
<dbReference type="PANTHER" id="PTHR30024">
    <property type="entry name" value="ALIPHATIC SULFONATES-BINDING PROTEIN-RELATED"/>
    <property type="match status" value="1"/>
</dbReference>